<dbReference type="Pfam" id="PF07910">
    <property type="entry name" value="Peptidase_C78"/>
    <property type="match status" value="2"/>
</dbReference>
<feature type="domain" description="UFSP1/2/DUB catalytic" evidence="2">
    <location>
        <begin position="311"/>
        <end position="417"/>
    </location>
</feature>
<proteinExistence type="predicted"/>
<dbReference type="AlphaFoldDB" id="A0A6J5UBR9"/>
<reference evidence="3 4" key="1">
    <citation type="submission" date="2020-05" db="EMBL/GenBank/DDBJ databases">
        <authorList>
            <person name="Campoy J."/>
            <person name="Schneeberger K."/>
            <person name="Spophaly S."/>
        </authorList>
    </citation>
    <scope>NUCLEOTIDE SEQUENCE [LARGE SCALE GENOMIC DNA]</scope>
    <source>
        <strain evidence="3">PruArmRojPasFocal</strain>
    </source>
</reference>
<gene>
    <name evidence="3" type="ORF">CURHAP_LOCUS18127</name>
</gene>
<dbReference type="PANTHER" id="PTHR48153:SF4">
    <property type="entry name" value="UBIQUITIN CARBOXYL-TERMINAL HYDROLASE MUG105"/>
    <property type="match status" value="1"/>
</dbReference>
<evidence type="ECO:0000259" key="2">
    <source>
        <dbReference type="Pfam" id="PF07910"/>
    </source>
</evidence>
<accession>A0A6J5UBR9</accession>
<name>A0A6J5UBR9_PRUAR</name>
<dbReference type="EMBL" id="CAEKDK010000002">
    <property type="protein sequence ID" value="CAB4271708.1"/>
    <property type="molecule type" value="Genomic_DNA"/>
</dbReference>
<evidence type="ECO:0000256" key="1">
    <source>
        <dbReference type="ARBA" id="ARBA00022801"/>
    </source>
</evidence>
<dbReference type="Gene3D" id="3.90.70.130">
    <property type="match status" value="2"/>
</dbReference>
<feature type="domain" description="UFSP1/2/DUB catalytic" evidence="2">
    <location>
        <begin position="118"/>
        <end position="227"/>
    </location>
</feature>
<dbReference type="PANTHER" id="PTHR48153">
    <property type="entry name" value="UFM1-SPECIFIC PROTEASE 2"/>
    <property type="match status" value="1"/>
</dbReference>
<dbReference type="InterPro" id="IPR012462">
    <property type="entry name" value="UFSP1/2_DUB_cat"/>
</dbReference>
<dbReference type="Proteomes" id="UP000507222">
    <property type="component" value="Unassembled WGS sequence"/>
</dbReference>
<dbReference type="GO" id="GO:0019783">
    <property type="term" value="F:ubiquitin-like protein peptidase activity"/>
    <property type="evidence" value="ECO:0007669"/>
    <property type="project" value="UniProtKB-ARBA"/>
</dbReference>
<organism evidence="3 4">
    <name type="scientific">Prunus armeniaca</name>
    <name type="common">Apricot</name>
    <name type="synonym">Armeniaca vulgaris</name>
    <dbReference type="NCBI Taxonomy" id="36596"/>
    <lineage>
        <taxon>Eukaryota</taxon>
        <taxon>Viridiplantae</taxon>
        <taxon>Streptophyta</taxon>
        <taxon>Embryophyta</taxon>
        <taxon>Tracheophyta</taxon>
        <taxon>Spermatophyta</taxon>
        <taxon>Magnoliopsida</taxon>
        <taxon>eudicotyledons</taxon>
        <taxon>Gunneridae</taxon>
        <taxon>Pentapetalae</taxon>
        <taxon>rosids</taxon>
        <taxon>fabids</taxon>
        <taxon>Rosales</taxon>
        <taxon>Rosaceae</taxon>
        <taxon>Amygdaloideae</taxon>
        <taxon>Amygdaleae</taxon>
        <taxon>Prunus</taxon>
    </lineage>
</organism>
<evidence type="ECO:0000313" key="3">
    <source>
        <dbReference type="EMBL" id="CAB4271708.1"/>
    </source>
</evidence>
<evidence type="ECO:0000313" key="4">
    <source>
        <dbReference type="Proteomes" id="UP000507222"/>
    </source>
</evidence>
<protein>
    <recommendedName>
        <fullName evidence="2">UFSP1/2/DUB catalytic domain-containing protein</fullName>
    </recommendedName>
</protein>
<sequence length="495" mass="55547">MDPSSCPFCHLEVPSSELEWHANSHFEVEDEDEQLARDLEFAQQLALAPSSPPSSSMNSQAISDLPISRCDAQISMEEKVSCLIALQTRTTFYEIEHGLMALMKDCLESERGNTTSIVSGYIDHFQSIPSEDVGWGCGWRNIQMLSSHLLMQRHEAREVLFGGSGFVPDIPSLQRWLEIAWEKGFDELGSDHFANNIYGSKKWIGTTECAALFRSFGLRARVVDFGPKELESFYPLLPGSSLGKEVKRIHNGGKRKAIQVCGPMDGYLLARNHDVSQASSSGDEKSGCSSIPLGDSLCSKSNENLGNKFTRNSKGHQVLIDWIWNYFSDKNFTKSGNRQVVVSDKTPLYLQHDGHSRTVVGIQVKHQHNGMQQHNLLILDPGHRTADLERSLKQKVGWQKFIKRGVHTLKKPQYQLCYIDTGIANQEEVELLKTIESWISFVQDGQRVRDSDLLTLQMLGCCDVLQALNLGYLGYHDDQFELLFSCLEDLAGDTA</sequence>
<keyword evidence="1" id="KW-0378">Hydrolase</keyword>